<dbReference type="CDD" id="cd02570">
    <property type="entry name" value="PseudoU_synth_EcTruA"/>
    <property type="match status" value="1"/>
</dbReference>
<dbReference type="NCBIfam" id="TIGR00071">
    <property type="entry name" value="hisT_truA"/>
    <property type="match status" value="1"/>
</dbReference>
<dbReference type="GO" id="GO:0160147">
    <property type="term" value="F:tRNA pseudouridine(38-40) synthase activity"/>
    <property type="evidence" value="ECO:0007669"/>
    <property type="project" value="UniProtKB-EC"/>
</dbReference>
<dbReference type="Gene3D" id="3.30.70.660">
    <property type="entry name" value="Pseudouridine synthase I, catalytic domain, C-terminal subdomain"/>
    <property type="match status" value="1"/>
</dbReference>
<organism evidence="9 10">
    <name type="scientific">Candidatus Onthousia excrementipullorum</name>
    <dbReference type="NCBI Taxonomy" id="2840884"/>
    <lineage>
        <taxon>Bacteria</taxon>
        <taxon>Bacillati</taxon>
        <taxon>Bacillota</taxon>
        <taxon>Bacilli</taxon>
        <taxon>Candidatus Onthousia</taxon>
    </lineage>
</organism>
<dbReference type="InterPro" id="IPR020095">
    <property type="entry name" value="PsdUridine_synth_TruA_C"/>
</dbReference>
<dbReference type="InterPro" id="IPR020097">
    <property type="entry name" value="PsdUridine_synth_TruA_a/b_dom"/>
</dbReference>
<dbReference type="AlphaFoldDB" id="A0A9D1DTX4"/>
<evidence type="ECO:0000256" key="4">
    <source>
        <dbReference type="HAMAP-Rule" id="MF_00171"/>
    </source>
</evidence>
<dbReference type="HAMAP" id="MF_00171">
    <property type="entry name" value="TruA"/>
    <property type="match status" value="1"/>
</dbReference>
<dbReference type="InterPro" id="IPR001406">
    <property type="entry name" value="PsdUridine_synth_TruA"/>
</dbReference>
<feature type="active site" description="Nucleophile" evidence="4 5">
    <location>
        <position position="52"/>
    </location>
</feature>
<evidence type="ECO:0000259" key="8">
    <source>
        <dbReference type="Pfam" id="PF01416"/>
    </source>
</evidence>
<evidence type="ECO:0000313" key="9">
    <source>
        <dbReference type="EMBL" id="HIR58892.1"/>
    </source>
</evidence>
<dbReference type="SUPFAM" id="SSF55120">
    <property type="entry name" value="Pseudouridine synthase"/>
    <property type="match status" value="1"/>
</dbReference>
<accession>A0A9D1DTX4</accession>
<evidence type="ECO:0000256" key="3">
    <source>
        <dbReference type="ARBA" id="ARBA00023235"/>
    </source>
</evidence>
<comment type="similarity">
    <text evidence="1 4 7">Belongs to the tRNA pseudouridine synthase TruA family.</text>
</comment>
<dbReference type="Gene3D" id="3.30.70.580">
    <property type="entry name" value="Pseudouridine synthase I, catalytic domain, N-terminal subdomain"/>
    <property type="match status" value="1"/>
</dbReference>
<reference evidence="9" key="2">
    <citation type="journal article" date="2021" name="PeerJ">
        <title>Extensive microbial diversity within the chicken gut microbiome revealed by metagenomics and culture.</title>
        <authorList>
            <person name="Gilroy R."/>
            <person name="Ravi A."/>
            <person name="Getino M."/>
            <person name="Pursley I."/>
            <person name="Horton D.L."/>
            <person name="Alikhan N.F."/>
            <person name="Baker D."/>
            <person name="Gharbi K."/>
            <person name="Hall N."/>
            <person name="Watson M."/>
            <person name="Adriaenssens E.M."/>
            <person name="Foster-Nyarko E."/>
            <person name="Jarju S."/>
            <person name="Secka A."/>
            <person name="Antonio M."/>
            <person name="Oren A."/>
            <person name="Chaudhuri R.R."/>
            <person name="La Ragione R."/>
            <person name="Hildebrand F."/>
            <person name="Pallen M.J."/>
        </authorList>
    </citation>
    <scope>NUCLEOTIDE SEQUENCE</scope>
    <source>
        <strain evidence="9">CHK184-20233</strain>
    </source>
</reference>
<dbReference type="PANTHER" id="PTHR11142">
    <property type="entry name" value="PSEUDOURIDYLATE SYNTHASE"/>
    <property type="match status" value="1"/>
</dbReference>
<dbReference type="PANTHER" id="PTHR11142:SF0">
    <property type="entry name" value="TRNA PSEUDOURIDINE SYNTHASE-LIKE 1"/>
    <property type="match status" value="1"/>
</dbReference>
<evidence type="ECO:0000313" key="10">
    <source>
        <dbReference type="Proteomes" id="UP000824232"/>
    </source>
</evidence>
<evidence type="ECO:0000256" key="7">
    <source>
        <dbReference type="RuleBase" id="RU003792"/>
    </source>
</evidence>
<sequence>MRFLIRFSYDGSNFKGYQKQEGYRTIQGELEEALYKINNNTKVKVVAAGRTDKGVHAVDQVAHLDLDVNITPYKLKRAMNSYLPDEIHINSAMEVPDDYFVRYHVLRKEYHYYINMKEYNPVMRNYVYQHGYLLNVSRMRKAIHFFEGEHDFRAFVTENNVKENCVRTIYEASITRKKDVLDIKFVGSGFLRYQVRNMVGALIKVGTGKIEPYEVKRILESKVRGKNGATAKACGLYLVKTTLESDI</sequence>
<dbReference type="GO" id="GO:0031119">
    <property type="term" value="P:tRNA pseudouridine synthesis"/>
    <property type="evidence" value="ECO:0007669"/>
    <property type="project" value="UniProtKB-UniRule"/>
</dbReference>
<evidence type="ECO:0000256" key="6">
    <source>
        <dbReference type="PIRSR" id="PIRSR001430-2"/>
    </source>
</evidence>
<evidence type="ECO:0000256" key="2">
    <source>
        <dbReference type="ARBA" id="ARBA00022694"/>
    </source>
</evidence>
<comment type="caution">
    <text evidence="9">The sequence shown here is derived from an EMBL/GenBank/DDBJ whole genome shotgun (WGS) entry which is preliminary data.</text>
</comment>
<gene>
    <name evidence="4 9" type="primary">truA</name>
    <name evidence="9" type="ORF">IAB38_02475</name>
</gene>
<keyword evidence="3 4" id="KW-0413">Isomerase</keyword>
<feature type="domain" description="Pseudouridine synthase I TruA alpha/beta" evidence="8">
    <location>
        <begin position="142"/>
        <end position="240"/>
    </location>
</feature>
<name>A0A9D1DTX4_9FIRM</name>
<comment type="catalytic activity">
    <reaction evidence="4 7">
        <text>uridine(38/39/40) in tRNA = pseudouridine(38/39/40) in tRNA</text>
        <dbReference type="Rhea" id="RHEA:22376"/>
        <dbReference type="Rhea" id="RHEA-COMP:10085"/>
        <dbReference type="Rhea" id="RHEA-COMP:10087"/>
        <dbReference type="ChEBI" id="CHEBI:65314"/>
        <dbReference type="ChEBI" id="CHEBI:65315"/>
        <dbReference type="EC" id="5.4.99.12"/>
    </reaction>
</comment>
<comment type="subunit">
    <text evidence="4">Homodimer.</text>
</comment>
<dbReference type="GO" id="GO:0003723">
    <property type="term" value="F:RNA binding"/>
    <property type="evidence" value="ECO:0007669"/>
    <property type="project" value="InterPro"/>
</dbReference>
<comment type="caution">
    <text evidence="4">Lacks conserved residue(s) required for the propagation of feature annotation.</text>
</comment>
<reference evidence="9" key="1">
    <citation type="submission" date="2020-10" db="EMBL/GenBank/DDBJ databases">
        <authorList>
            <person name="Gilroy R."/>
        </authorList>
    </citation>
    <scope>NUCLEOTIDE SEQUENCE</scope>
    <source>
        <strain evidence="9">CHK184-20233</strain>
    </source>
</reference>
<comment type="function">
    <text evidence="4">Formation of pseudouridine at positions 38, 39 and 40 in the anticodon stem and loop of transfer RNAs.</text>
</comment>
<dbReference type="InterPro" id="IPR020103">
    <property type="entry name" value="PsdUridine_synth_cat_dom_sf"/>
</dbReference>
<keyword evidence="2 4" id="KW-0819">tRNA processing</keyword>
<evidence type="ECO:0000256" key="5">
    <source>
        <dbReference type="PIRSR" id="PIRSR001430-1"/>
    </source>
</evidence>
<dbReference type="Proteomes" id="UP000824232">
    <property type="component" value="Unassembled WGS sequence"/>
</dbReference>
<proteinExistence type="inferred from homology"/>
<protein>
    <recommendedName>
        <fullName evidence="4">tRNA pseudouridine synthase A</fullName>
        <ecNumber evidence="4">5.4.99.12</ecNumber>
    </recommendedName>
    <alternativeName>
        <fullName evidence="4">tRNA pseudouridine(38-40) synthase</fullName>
    </alternativeName>
    <alternativeName>
        <fullName evidence="4">tRNA pseudouridylate synthase I</fullName>
    </alternativeName>
    <alternativeName>
        <fullName evidence="4">tRNA-uridine isomerase I</fullName>
    </alternativeName>
</protein>
<dbReference type="PIRSF" id="PIRSF001430">
    <property type="entry name" value="tRNA_psdUrid_synth"/>
    <property type="match status" value="1"/>
</dbReference>
<dbReference type="InterPro" id="IPR020094">
    <property type="entry name" value="TruA/RsuA/RluB/E/F_N"/>
</dbReference>
<feature type="domain" description="Pseudouridine synthase I TruA alpha/beta" evidence="8">
    <location>
        <begin position="8"/>
        <end position="103"/>
    </location>
</feature>
<feature type="binding site" evidence="4 6">
    <location>
        <position position="110"/>
    </location>
    <ligand>
        <name>substrate</name>
    </ligand>
</feature>
<dbReference type="FunFam" id="3.30.70.580:FF:000001">
    <property type="entry name" value="tRNA pseudouridine synthase A"/>
    <property type="match status" value="1"/>
</dbReference>
<dbReference type="EMBL" id="DVHC01000027">
    <property type="protein sequence ID" value="HIR58892.1"/>
    <property type="molecule type" value="Genomic_DNA"/>
</dbReference>
<dbReference type="Pfam" id="PF01416">
    <property type="entry name" value="PseudoU_synth_1"/>
    <property type="match status" value="2"/>
</dbReference>
<evidence type="ECO:0000256" key="1">
    <source>
        <dbReference type="ARBA" id="ARBA00009375"/>
    </source>
</evidence>
<dbReference type="EC" id="5.4.99.12" evidence="4"/>